<reference evidence="12 13" key="1">
    <citation type="submission" date="2020-10" db="EMBL/GenBank/DDBJ databases">
        <title>Trueperella pecoris sp. nov. isolated from bovine and porcine specimens.</title>
        <authorList>
            <person name="Schoenecker L."/>
            <person name="Schnydrig P."/>
            <person name="Brodard I."/>
            <person name="Thomann A."/>
            <person name="Hemphill A."/>
            <person name="Rodriguez-Campos S."/>
            <person name="Perreten V."/>
            <person name="Jores J."/>
            <person name="Kittl S."/>
        </authorList>
    </citation>
    <scope>NUCLEOTIDE SEQUENCE [LARGE SCALE GENOMIC DNA]</scope>
    <source>
        <strain evidence="12 13">15A0121</strain>
    </source>
</reference>
<evidence type="ECO:0000313" key="13">
    <source>
        <dbReference type="Proteomes" id="UP000595053"/>
    </source>
</evidence>
<dbReference type="CDD" id="cd01169">
    <property type="entry name" value="HMPP_kinase"/>
    <property type="match status" value="1"/>
</dbReference>
<evidence type="ECO:0000256" key="8">
    <source>
        <dbReference type="ARBA" id="ARBA00022840"/>
    </source>
</evidence>
<dbReference type="SUPFAM" id="SSF53613">
    <property type="entry name" value="Ribokinase-like"/>
    <property type="match status" value="1"/>
</dbReference>
<feature type="domain" description="Thiaminase-2/PQQC" evidence="10">
    <location>
        <begin position="336"/>
        <end position="525"/>
    </location>
</feature>
<dbReference type="AlphaFoldDB" id="A0A7M1QS47"/>
<accession>A0A7M1QS47</accession>
<dbReference type="GO" id="GO:0005524">
    <property type="term" value="F:ATP binding"/>
    <property type="evidence" value="ECO:0007669"/>
    <property type="project" value="UniProtKB-KW"/>
</dbReference>
<dbReference type="InterPro" id="IPR013749">
    <property type="entry name" value="PM/HMP-P_kinase-1"/>
</dbReference>
<comment type="function">
    <text evidence="3">Catalyzes the phosphorylation of hydroxymethylpyrimidine phosphate (HMP-P) to HMP-PP, and of HMP to HMP-P.</text>
</comment>
<dbReference type="GO" id="GO:0009228">
    <property type="term" value="P:thiamine biosynthetic process"/>
    <property type="evidence" value="ECO:0007669"/>
    <property type="project" value="UniProtKB-KW"/>
</dbReference>
<evidence type="ECO:0000313" key="12">
    <source>
        <dbReference type="EMBL" id="QOR44982.1"/>
    </source>
</evidence>
<dbReference type="Gene3D" id="3.40.1190.20">
    <property type="match status" value="1"/>
</dbReference>
<keyword evidence="8" id="KW-0067">ATP-binding</keyword>
<evidence type="ECO:0000256" key="3">
    <source>
        <dbReference type="ARBA" id="ARBA00003848"/>
    </source>
</evidence>
<evidence type="ECO:0000259" key="11">
    <source>
        <dbReference type="Pfam" id="PF08543"/>
    </source>
</evidence>
<comment type="pathway">
    <text evidence="4">Cofactor biosynthesis; thiamine diphosphate biosynthesis; 4-amino-2-methyl-5-diphosphomethylpyrimidine from 5-amino-1-(5-phospho-D-ribosyl)imidazole: step 3/3.</text>
</comment>
<dbReference type="SUPFAM" id="SSF48613">
    <property type="entry name" value="Heme oxygenase-like"/>
    <property type="match status" value="1"/>
</dbReference>
<dbReference type="CDD" id="cd19365">
    <property type="entry name" value="TenA_C-like"/>
    <property type="match status" value="1"/>
</dbReference>
<dbReference type="GO" id="GO:0008902">
    <property type="term" value="F:hydroxymethylpyrimidine kinase activity"/>
    <property type="evidence" value="ECO:0007669"/>
    <property type="project" value="UniProtKB-EC"/>
</dbReference>
<dbReference type="InterPro" id="IPR004305">
    <property type="entry name" value="Thiaminase-2/PQQC"/>
</dbReference>
<dbReference type="Pfam" id="PF03070">
    <property type="entry name" value="TENA_THI-4"/>
    <property type="match status" value="1"/>
</dbReference>
<dbReference type="UniPathway" id="UPA00060">
    <property type="reaction ID" value="UER00138"/>
</dbReference>
<sequence length="535" mass="56239">MAPLHPAPIHPILAARPARVLSIAGSDPSGGAGIQADLKSITAAGGYGMAVITALTAQNTQGVSDVHTPDPAFLTAQLRAVSSDVVIDSVKTGMLATAEIIAAVSDWCEENSPKVLVVDPVMVATSGDRLLDPDAEAEMRAFARRATVVTPNIGELAVLVGQEPARTADVALAQARRWASETGVAVIVKTGHLTNSPVATNYAVLPDGTTHAAPAARLATTNTHGTGCSLSSALATRLGSGDPLPVALTWATDWLNEAINHGAALEVGQGNGPVDHSYRARRLASAANTRPWFAQLPSELNAPEDLPQTANAPAPTASQAAGPWTRALWNAGWQTWDAIARCGFVRGLTAGSLPEEQFRFYLGQDALYLADYSRALAALGSRALNADDGVFWAQSAIGAIVGERELHTTWLGGVFPGEEGPVTSHYTSFLLASVLGEQYAVGVAAVLPCFWLYAETGALVPDVGEDHPYAAWLRTYGAPEFAEEAEHAIALVERAMEAASPADRSRAARAFLFACRHELEFFEQSTRLASESSQQ</sequence>
<dbReference type="FunFam" id="3.40.1190.20:FF:000003">
    <property type="entry name" value="Phosphomethylpyrimidine kinase ThiD"/>
    <property type="match status" value="1"/>
</dbReference>
<keyword evidence="13" id="KW-1185">Reference proteome</keyword>
<evidence type="ECO:0000256" key="6">
    <source>
        <dbReference type="ARBA" id="ARBA00022741"/>
    </source>
</evidence>
<evidence type="ECO:0000256" key="4">
    <source>
        <dbReference type="ARBA" id="ARBA00004769"/>
    </source>
</evidence>
<dbReference type="RefSeq" id="WP_193327258.1">
    <property type="nucleotide sequence ID" value="NZ_CP053291.1"/>
</dbReference>
<dbReference type="EMBL" id="CP063213">
    <property type="protein sequence ID" value="QOR44982.1"/>
    <property type="molecule type" value="Genomic_DNA"/>
</dbReference>
<name>A0A7M1QS47_9ACTO</name>
<dbReference type="NCBIfam" id="NF011301">
    <property type="entry name" value="PRK14713.1"/>
    <property type="match status" value="1"/>
</dbReference>
<protein>
    <submittedName>
        <fullName evidence="12">Bifunctional hydroxymethylpyrimidine kinase/phosphomethylpyrimidine kinase</fullName>
    </submittedName>
</protein>
<keyword evidence="6" id="KW-0547">Nucleotide-binding</keyword>
<evidence type="ECO:0000256" key="5">
    <source>
        <dbReference type="ARBA" id="ARBA00022679"/>
    </source>
</evidence>
<dbReference type="InterPro" id="IPR029056">
    <property type="entry name" value="Ribokinase-like"/>
</dbReference>
<comment type="catalytic activity">
    <reaction evidence="2">
        <text>4-amino-2-methyl-5-(phosphooxymethyl)pyrimidine + ATP = 4-amino-2-methyl-5-(diphosphooxymethyl)pyrimidine + ADP</text>
        <dbReference type="Rhea" id="RHEA:19893"/>
        <dbReference type="ChEBI" id="CHEBI:30616"/>
        <dbReference type="ChEBI" id="CHEBI:57841"/>
        <dbReference type="ChEBI" id="CHEBI:58354"/>
        <dbReference type="ChEBI" id="CHEBI:456216"/>
        <dbReference type="EC" id="2.7.4.7"/>
    </reaction>
</comment>
<comment type="catalytic activity">
    <reaction evidence="1">
        <text>4-amino-5-hydroxymethyl-2-methylpyrimidine + ATP = 4-amino-2-methyl-5-(phosphooxymethyl)pyrimidine + ADP + H(+)</text>
        <dbReference type="Rhea" id="RHEA:23096"/>
        <dbReference type="ChEBI" id="CHEBI:15378"/>
        <dbReference type="ChEBI" id="CHEBI:16892"/>
        <dbReference type="ChEBI" id="CHEBI:30616"/>
        <dbReference type="ChEBI" id="CHEBI:58354"/>
        <dbReference type="ChEBI" id="CHEBI:456216"/>
        <dbReference type="EC" id="2.7.1.49"/>
    </reaction>
</comment>
<keyword evidence="9" id="KW-0784">Thiamine biosynthesis</keyword>
<keyword evidence="5" id="KW-0808">Transferase</keyword>
<organism evidence="12 13">
    <name type="scientific">Trueperella pecoris</name>
    <dbReference type="NCBI Taxonomy" id="2733571"/>
    <lineage>
        <taxon>Bacteria</taxon>
        <taxon>Bacillati</taxon>
        <taxon>Actinomycetota</taxon>
        <taxon>Actinomycetes</taxon>
        <taxon>Actinomycetales</taxon>
        <taxon>Actinomycetaceae</taxon>
        <taxon>Trueperella</taxon>
    </lineage>
</organism>
<dbReference type="GO" id="GO:0009229">
    <property type="term" value="P:thiamine diphosphate biosynthetic process"/>
    <property type="evidence" value="ECO:0007669"/>
    <property type="project" value="UniProtKB-UniPathway"/>
</dbReference>
<dbReference type="Pfam" id="PF08543">
    <property type="entry name" value="Phos_pyr_kin"/>
    <property type="match status" value="1"/>
</dbReference>
<dbReference type="PANTHER" id="PTHR20858:SF17">
    <property type="entry name" value="HYDROXYMETHYLPYRIMIDINE_PHOSPHOMETHYLPYRIMIDINE KINASE THI20-RELATED"/>
    <property type="match status" value="1"/>
</dbReference>
<feature type="domain" description="Pyridoxamine kinase/Phosphomethylpyrimidine kinase" evidence="11">
    <location>
        <begin position="27"/>
        <end position="275"/>
    </location>
</feature>
<dbReference type="Gene3D" id="1.20.910.10">
    <property type="entry name" value="Heme oxygenase-like"/>
    <property type="match status" value="1"/>
</dbReference>
<dbReference type="NCBIfam" id="TIGR00097">
    <property type="entry name" value="HMP-P_kinase"/>
    <property type="match status" value="1"/>
</dbReference>
<evidence type="ECO:0000259" key="10">
    <source>
        <dbReference type="Pfam" id="PF03070"/>
    </source>
</evidence>
<dbReference type="GO" id="GO:0005829">
    <property type="term" value="C:cytosol"/>
    <property type="evidence" value="ECO:0007669"/>
    <property type="project" value="TreeGrafter"/>
</dbReference>
<evidence type="ECO:0000256" key="2">
    <source>
        <dbReference type="ARBA" id="ARBA00000565"/>
    </source>
</evidence>
<dbReference type="PANTHER" id="PTHR20858">
    <property type="entry name" value="PHOSPHOMETHYLPYRIMIDINE KINASE"/>
    <property type="match status" value="1"/>
</dbReference>
<evidence type="ECO:0000256" key="7">
    <source>
        <dbReference type="ARBA" id="ARBA00022777"/>
    </source>
</evidence>
<dbReference type="InterPro" id="IPR004399">
    <property type="entry name" value="HMP/HMP-P_kinase_dom"/>
</dbReference>
<dbReference type="Proteomes" id="UP000595053">
    <property type="component" value="Chromosome"/>
</dbReference>
<evidence type="ECO:0000256" key="1">
    <source>
        <dbReference type="ARBA" id="ARBA00000151"/>
    </source>
</evidence>
<keyword evidence="7 12" id="KW-0418">Kinase</keyword>
<dbReference type="GO" id="GO:0008972">
    <property type="term" value="F:phosphomethylpyrimidine kinase activity"/>
    <property type="evidence" value="ECO:0007669"/>
    <property type="project" value="UniProtKB-EC"/>
</dbReference>
<dbReference type="InterPro" id="IPR016084">
    <property type="entry name" value="Haem_Oase-like_multi-hlx"/>
</dbReference>
<proteinExistence type="predicted"/>
<evidence type="ECO:0000256" key="9">
    <source>
        <dbReference type="ARBA" id="ARBA00022977"/>
    </source>
</evidence>
<gene>
    <name evidence="12" type="ORF">INS88_06735</name>
</gene>